<evidence type="ECO:0000313" key="3">
    <source>
        <dbReference type="Proteomes" id="UP001590951"/>
    </source>
</evidence>
<protein>
    <submittedName>
        <fullName evidence="2">Uncharacterized protein</fullName>
    </submittedName>
</protein>
<evidence type="ECO:0000256" key="1">
    <source>
        <dbReference type="SAM" id="MobiDB-lite"/>
    </source>
</evidence>
<feature type="compositionally biased region" description="Low complexity" evidence="1">
    <location>
        <begin position="9"/>
        <end position="21"/>
    </location>
</feature>
<comment type="caution">
    <text evidence="2">The sequence shown here is derived from an EMBL/GenBank/DDBJ whole genome shotgun (WGS) entry which is preliminary data.</text>
</comment>
<name>A0ABR4BKF2_9LECA</name>
<keyword evidence="3" id="KW-1185">Reference proteome</keyword>
<dbReference type="Proteomes" id="UP001590951">
    <property type="component" value="Unassembled WGS sequence"/>
</dbReference>
<evidence type="ECO:0000313" key="2">
    <source>
        <dbReference type="EMBL" id="KAL2058158.1"/>
    </source>
</evidence>
<gene>
    <name evidence="2" type="ORF">ABVK25_001776</name>
</gene>
<sequence length="177" mass="17782">MAPGHGTFPASQAAAPVAPMATDGNPNVPDSIPVIVGGLTFMVVPPIAKDNGDPLPGNAKVANGAANRVTPSNGPDLVTYITVGSLTFAIESSAINVAGTTLQPGDPGVTIHGMPISLGYSVFVSGSRTEDLAPPQKAAITALPQQPPITIGDQTINVDSNAINIDDTTLQPTDPGI</sequence>
<dbReference type="EMBL" id="JBHFEH010000003">
    <property type="protein sequence ID" value="KAL2058158.1"/>
    <property type="molecule type" value="Genomic_DNA"/>
</dbReference>
<organism evidence="2 3">
    <name type="scientific">Lepraria finkii</name>
    <dbReference type="NCBI Taxonomy" id="1340010"/>
    <lineage>
        <taxon>Eukaryota</taxon>
        <taxon>Fungi</taxon>
        <taxon>Dikarya</taxon>
        <taxon>Ascomycota</taxon>
        <taxon>Pezizomycotina</taxon>
        <taxon>Lecanoromycetes</taxon>
        <taxon>OSLEUM clade</taxon>
        <taxon>Lecanoromycetidae</taxon>
        <taxon>Lecanorales</taxon>
        <taxon>Lecanorineae</taxon>
        <taxon>Stereocaulaceae</taxon>
        <taxon>Lepraria</taxon>
    </lineage>
</organism>
<reference evidence="2 3" key="1">
    <citation type="submission" date="2024-09" db="EMBL/GenBank/DDBJ databases">
        <title>Rethinking Asexuality: The Enigmatic Case of Functional Sexual Genes in Lepraria (Stereocaulaceae).</title>
        <authorList>
            <person name="Doellman M."/>
            <person name="Sun Y."/>
            <person name="Barcenas-Pena A."/>
            <person name="Lumbsch H.T."/>
            <person name="Grewe F."/>
        </authorList>
    </citation>
    <scope>NUCLEOTIDE SEQUENCE [LARGE SCALE GENOMIC DNA]</scope>
    <source>
        <strain evidence="2 3">Grewe 0041</strain>
    </source>
</reference>
<feature type="region of interest" description="Disordered" evidence="1">
    <location>
        <begin position="1"/>
        <end position="24"/>
    </location>
</feature>
<proteinExistence type="predicted"/>
<accession>A0ABR4BKF2</accession>